<evidence type="ECO:0000256" key="2">
    <source>
        <dbReference type="SAM" id="Phobius"/>
    </source>
</evidence>
<keyword evidence="2" id="KW-0812">Transmembrane</keyword>
<feature type="region of interest" description="Disordered" evidence="1">
    <location>
        <begin position="1"/>
        <end position="71"/>
    </location>
</feature>
<dbReference type="AlphaFoldDB" id="A0AAE1HN38"/>
<evidence type="ECO:0000256" key="1">
    <source>
        <dbReference type="SAM" id="MobiDB-lite"/>
    </source>
</evidence>
<sequence>MTGNGTDGGLASPGAASTLGLNRRLGAASEDASEVSHANTSESLGAANENVKTVGQLSGTKSHAERKEGRGEMNFHSAKALATLWKLDSAVPMRAKRRLDSDTNIASTVPGAVSEAADSERQPHDGLLSWARMASNLSSGRSSSRATGATSTSSRGAAPPSPFFAFFFFFPLFSLGAVFC</sequence>
<feature type="transmembrane region" description="Helical" evidence="2">
    <location>
        <begin position="161"/>
        <end position="179"/>
    </location>
</feature>
<feature type="region of interest" description="Disordered" evidence="1">
    <location>
        <begin position="138"/>
        <end position="157"/>
    </location>
</feature>
<protein>
    <submittedName>
        <fullName evidence="3">Lateral signaling target protein 2</fullName>
    </submittedName>
</protein>
<reference evidence="3" key="1">
    <citation type="submission" date="2021-07" db="EMBL/GenBank/DDBJ databases">
        <authorList>
            <person name="Catto M.A."/>
            <person name="Jacobson A."/>
            <person name="Kennedy G."/>
            <person name="Labadie P."/>
            <person name="Hunt B.G."/>
            <person name="Srinivasan R."/>
        </authorList>
    </citation>
    <scope>NUCLEOTIDE SEQUENCE</scope>
    <source>
        <strain evidence="3">PL_HMW_Pooled</strain>
        <tissue evidence="3">Head</tissue>
    </source>
</reference>
<keyword evidence="4" id="KW-1185">Reference proteome</keyword>
<dbReference type="EMBL" id="JAHWGI010001182">
    <property type="protein sequence ID" value="KAK3924385.1"/>
    <property type="molecule type" value="Genomic_DNA"/>
</dbReference>
<feature type="compositionally biased region" description="Polar residues" evidence="1">
    <location>
        <begin position="50"/>
        <end position="61"/>
    </location>
</feature>
<comment type="caution">
    <text evidence="3">The sequence shown here is derived from an EMBL/GenBank/DDBJ whole genome shotgun (WGS) entry which is preliminary data.</text>
</comment>
<dbReference type="Proteomes" id="UP001219518">
    <property type="component" value="Unassembled WGS sequence"/>
</dbReference>
<keyword evidence="2" id="KW-1133">Transmembrane helix</keyword>
<evidence type="ECO:0000313" key="3">
    <source>
        <dbReference type="EMBL" id="KAK3924385.1"/>
    </source>
</evidence>
<proteinExistence type="predicted"/>
<feature type="compositionally biased region" description="Basic and acidic residues" evidence="1">
    <location>
        <begin position="62"/>
        <end position="71"/>
    </location>
</feature>
<reference evidence="3" key="2">
    <citation type="journal article" date="2023" name="BMC Genomics">
        <title>Pest status, molecular evolution, and epigenetic factors derived from the genome assembly of Frankliniella fusca, a thysanopteran phytovirus vector.</title>
        <authorList>
            <person name="Catto M.A."/>
            <person name="Labadie P.E."/>
            <person name="Jacobson A.L."/>
            <person name="Kennedy G.G."/>
            <person name="Srinivasan R."/>
            <person name="Hunt B.G."/>
        </authorList>
    </citation>
    <scope>NUCLEOTIDE SEQUENCE</scope>
    <source>
        <strain evidence="3">PL_HMW_Pooled</strain>
    </source>
</reference>
<organism evidence="3 4">
    <name type="scientific">Frankliniella fusca</name>
    <dbReference type="NCBI Taxonomy" id="407009"/>
    <lineage>
        <taxon>Eukaryota</taxon>
        <taxon>Metazoa</taxon>
        <taxon>Ecdysozoa</taxon>
        <taxon>Arthropoda</taxon>
        <taxon>Hexapoda</taxon>
        <taxon>Insecta</taxon>
        <taxon>Pterygota</taxon>
        <taxon>Neoptera</taxon>
        <taxon>Paraneoptera</taxon>
        <taxon>Thysanoptera</taxon>
        <taxon>Terebrantia</taxon>
        <taxon>Thripoidea</taxon>
        <taxon>Thripidae</taxon>
        <taxon>Frankliniella</taxon>
    </lineage>
</organism>
<evidence type="ECO:0000313" key="4">
    <source>
        <dbReference type="Proteomes" id="UP001219518"/>
    </source>
</evidence>
<gene>
    <name evidence="3" type="ORF">KUF71_012336</name>
</gene>
<accession>A0AAE1HN38</accession>
<name>A0AAE1HN38_9NEOP</name>
<keyword evidence="2" id="KW-0472">Membrane</keyword>